<comment type="caution">
    <text evidence="3">The sequence shown here is derived from an EMBL/GenBank/DDBJ whole genome shotgun (WGS) entry which is preliminary data.</text>
</comment>
<keyword evidence="4" id="KW-1185">Reference proteome</keyword>
<dbReference type="InterPro" id="IPR040449">
    <property type="entry name" value="Peptidase_S66_N"/>
</dbReference>
<dbReference type="InterPro" id="IPR040921">
    <property type="entry name" value="Peptidase_S66C"/>
</dbReference>
<name>A0A9X1FPY9_9FLAO</name>
<dbReference type="Pfam" id="PF17676">
    <property type="entry name" value="Peptidase_S66C"/>
    <property type="match status" value="1"/>
</dbReference>
<protein>
    <submittedName>
        <fullName evidence="3">LD-carboxypeptidase</fullName>
    </submittedName>
</protein>
<dbReference type="AlphaFoldDB" id="A0A9X1FPY9"/>
<dbReference type="PANTHER" id="PTHR30237">
    <property type="entry name" value="MURAMOYLTETRAPEPTIDE CARBOXYPEPTIDASE"/>
    <property type="match status" value="1"/>
</dbReference>
<evidence type="ECO:0000259" key="1">
    <source>
        <dbReference type="Pfam" id="PF02016"/>
    </source>
</evidence>
<sequence>MQIPPYLKRGDSVAIVSTARKITKDEVQPALALLKSWGLNPILGKTIGAESNQFAGDDALRAKDFQEMLDNTEVKAIWCARGGYGTVRMIDALDFSNFLKHPKWIVGYSDITVFHNHIHTLGVVTLHAQMCLEIENKTEATRETLRKALFGEPYSIEYALPVASRTSATLQRSGEAQGPLVGGNLSMLYSLCGSPSALNTQGKILFLEDLDEHLYHVDRMMQNLKRNGMLKELAGLMVGGMSDMKDHTQAHGFATDRPFGKTAEEIIYDTVKEYSYPVCFNFPAGHIKDNRALVMGRMSNLKIDEKRVSLN</sequence>
<dbReference type="PANTHER" id="PTHR30237:SF2">
    <property type="entry name" value="MUREIN TETRAPEPTIDE CARBOXYPEPTIDASE"/>
    <property type="match status" value="1"/>
</dbReference>
<evidence type="ECO:0000313" key="4">
    <source>
        <dbReference type="Proteomes" id="UP001138686"/>
    </source>
</evidence>
<dbReference type="Pfam" id="PF02016">
    <property type="entry name" value="Peptidase_S66"/>
    <property type="match status" value="1"/>
</dbReference>
<dbReference type="Proteomes" id="UP001138686">
    <property type="component" value="Unassembled WGS sequence"/>
</dbReference>
<reference evidence="3" key="1">
    <citation type="submission" date="2021-07" db="EMBL/GenBank/DDBJ databases">
        <title>Aureisphaera sp. CAU 1614 isolated from sea sediment.</title>
        <authorList>
            <person name="Kim W."/>
        </authorList>
    </citation>
    <scope>NUCLEOTIDE SEQUENCE</scope>
    <source>
        <strain evidence="3">CAU 1614</strain>
    </source>
</reference>
<dbReference type="EMBL" id="JAHWDP010000004">
    <property type="protein sequence ID" value="MBW2938481.1"/>
    <property type="molecule type" value="Genomic_DNA"/>
</dbReference>
<dbReference type="InterPro" id="IPR003507">
    <property type="entry name" value="S66_fam"/>
</dbReference>
<proteinExistence type="predicted"/>
<accession>A0A9X1FPY9</accession>
<evidence type="ECO:0000313" key="3">
    <source>
        <dbReference type="EMBL" id="MBW2938481.1"/>
    </source>
</evidence>
<feature type="domain" description="LD-carboxypeptidase N-terminal" evidence="1">
    <location>
        <begin position="13"/>
        <end position="128"/>
    </location>
</feature>
<dbReference type="CDD" id="cd07025">
    <property type="entry name" value="Peptidase_S66"/>
    <property type="match status" value="1"/>
</dbReference>
<feature type="domain" description="LD-carboxypeptidase C-terminal" evidence="2">
    <location>
        <begin position="177"/>
        <end position="300"/>
    </location>
</feature>
<dbReference type="RefSeq" id="WP_219053186.1">
    <property type="nucleotide sequence ID" value="NZ_JAHWDP010000004.1"/>
</dbReference>
<evidence type="ECO:0000259" key="2">
    <source>
        <dbReference type="Pfam" id="PF17676"/>
    </source>
</evidence>
<gene>
    <name evidence="3" type="ORF">KXJ69_10205</name>
</gene>
<dbReference type="PIRSF" id="PIRSF028757">
    <property type="entry name" value="LD-carboxypeptidase"/>
    <property type="match status" value="1"/>
</dbReference>
<organism evidence="3 4">
    <name type="scientific">Halomarinibacterium sedimenti</name>
    <dbReference type="NCBI Taxonomy" id="2857106"/>
    <lineage>
        <taxon>Bacteria</taxon>
        <taxon>Pseudomonadati</taxon>
        <taxon>Bacteroidota</taxon>
        <taxon>Flavobacteriia</taxon>
        <taxon>Flavobacteriales</taxon>
        <taxon>Flavobacteriaceae</taxon>
        <taxon>Halomarinibacterium</taxon>
    </lineage>
</organism>